<comment type="catalytic activity">
    <reaction evidence="11 12">
        <text>L-aspartate 4-semialdehyde + pyruvate = (2S,4S)-4-hydroxy-2,3,4,5-tetrahydrodipicolinate + H2O + H(+)</text>
        <dbReference type="Rhea" id="RHEA:34171"/>
        <dbReference type="ChEBI" id="CHEBI:15361"/>
        <dbReference type="ChEBI" id="CHEBI:15377"/>
        <dbReference type="ChEBI" id="CHEBI:15378"/>
        <dbReference type="ChEBI" id="CHEBI:67139"/>
        <dbReference type="ChEBI" id="CHEBI:537519"/>
        <dbReference type="EC" id="4.3.3.7"/>
    </reaction>
</comment>
<evidence type="ECO:0000313" key="14">
    <source>
        <dbReference type="EMBL" id="MBF4692212.1"/>
    </source>
</evidence>
<dbReference type="InterPro" id="IPR013785">
    <property type="entry name" value="Aldolase_TIM"/>
</dbReference>
<dbReference type="RefSeq" id="WP_194700452.1">
    <property type="nucleotide sequence ID" value="NZ_JADKNH010000002.1"/>
</dbReference>
<evidence type="ECO:0000256" key="5">
    <source>
        <dbReference type="ARBA" id="ARBA00022490"/>
    </source>
</evidence>
<sequence>MALFTGSGVAIVTPFKEDLSIDFDRLKSLIDYQIENGSDAIIICGTTGEASTLTDDEQIACIKAAVEYTAGRVPVIAGAGSNDTKHGINLSKRAEETGVDGLLHVTPYYNKTTQKGLYEHFKAMAEAVNIPIIIYNVPSRTGMNIAPETALKLSEIDNIVGIKEASGNFAQAVALAHLCQGKLDMYSGEDDKVVPLLSLGGVGVISVAANVVPQKMHDMVALYLEGKHQESLAIQLELIPLVNALFCEVNPMPVKAALNILGGDLSVGPCRPPLTTLEDHNQKALESIIKSI</sequence>
<dbReference type="Proteomes" id="UP000614200">
    <property type="component" value="Unassembled WGS sequence"/>
</dbReference>
<comment type="caution">
    <text evidence="14">The sequence shown here is derived from an EMBL/GenBank/DDBJ whole genome shotgun (WGS) entry which is preliminary data.</text>
</comment>
<evidence type="ECO:0000256" key="4">
    <source>
        <dbReference type="ARBA" id="ARBA00012086"/>
    </source>
</evidence>
<comment type="pathway">
    <text evidence="2 12">Amino-acid biosynthesis; L-lysine biosynthesis via DAP pathway; (S)-tetrahydrodipicolinate from L-aspartate: step 3/4.</text>
</comment>
<gene>
    <name evidence="12" type="primary">dapA</name>
    <name evidence="14" type="ORF">ISU02_03750</name>
</gene>
<name>A0ABR9ZP16_9FIRM</name>
<comment type="subunit">
    <text evidence="12">Homotetramer; dimer of dimers.</text>
</comment>
<dbReference type="Gene3D" id="3.20.20.70">
    <property type="entry name" value="Aldolase class I"/>
    <property type="match status" value="1"/>
</dbReference>
<evidence type="ECO:0000256" key="12">
    <source>
        <dbReference type="HAMAP-Rule" id="MF_00418"/>
    </source>
</evidence>
<dbReference type="SUPFAM" id="SSF51569">
    <property type="entry name" value="Aldolase"/>
    <property type="match status" value="1"/>
</dbReference>
<dbReference type="PRINTS" id="PR00146">
    <property type="entry name" value="DHPICSNTHASE"/>
</dbReference>
<dbReference type="InterPro" id="IPR005263">
    <property type="entry name" value="DapA"/>
</dbReference>
<dbReference type="EC" id="4.3.3.7" evidence="4 12"/>
<evidence type="ECO:0000256" key="7">
    <source>
        <dbReference type="ARBA" id="ARBA00022915"/>
    </source>
</evidence>
<evidence type="ECO:0000256" key="11">
    <source>
        <dbReference type="ARBA" id="ARBA00047836"/>
    </source>
</evidence>
<dbReference type="CDD" id="cd00950">
    <property type="entry name" value="DHDPS"/>
    <property type="match status" value="1"/>
</dbReference>
<evidence type="ECO:0000313" key="15">
    <source>
        <dbReference type="Proteomes" id="UP000614200"/>
    </source>
</evidence>
<feature type="active site" description="Proton donor/acceptor" evidence="12">
    <location>
        <position position="135"/>
    </location>
</feature>
<comment type="similarity">
    <text evidence="3 12 13">Belongs to the DapA family.</text>
</comment>
<keyword evidence="8 12" id="KW-0457">Lysine biosynthesis</keyword>
<evidence type="ECO:0000256" key="6">
    <source>
        <dbReference type="ARBA" id="ARBA00022605"/>
    </source>
</evidence>
<dbReference type="InterPro" id="IPR020624">
    <property type="entry name" value="Schiff_base-form_aldolases_CS"/>
</dbReference>
<evidence type="ECO:0000256" key="10">
    <source>
        <dbReference type="ARBA" id="ARBA00023270"/>
    </source>
</evidence>
<evidence type="ECO:0000256" key="1">
    <source>
        <dbReference type="ARBA" id="ARBA00003294"/>
    </source>
</evidence>
<feature type="binding site" evidence="12">
    <location>
        <position position="47"/>
    </location>
    <ligand>
        <name>pyruvate</name>
        <dbReference type="ChEBI" id="CHEBI:15361"/>
    </ligand>
</feature>
<feature type="active site" description="Schiff-base intermediate with substrate" evidence="12">
    <location>
        <position position="163"/>
    </location>
</feature>
<dbReference type="SMART" id="SM01130">
    <property type="entry name" value="DHDPS"/>
    <property type="match status" value="1"/>
</dbReference>
<keyword evidence="15" id="KW-1185">Reference proteome</keyword>
<evidence type="ECO:0000256" key="9">
    <source>
        <dbReference type="ARBA" id="ARBA00023239"/>
    </source>
</evidence>
<dbReference type="PROSITE" id="PS00666">
    <property type="entry name" value="DHDPS_2"/>
    <property type="match status" value="1"/>
</dbReference>
<dbReference type="InterPro" id="IPR002220">
    <property type="entry name" value="DapA-like"/>
</dbReference>
<protein>
    <recommendedName>
        <fullName evidence="4 12">4-hydroxy-tetrahydrodipicolinate synthase</fullName>
        <shortName evidence="12">HTPA synthase</shortName>
        <ecNumber evidence="4 12">4.3.3.7</ecNumber>
    </recommendedName>
</protein>
<comment type="caution">
    <text evidence="12">Was originally thought to be a dihydrodipicolinate synthase (DHDPS), catalyzing the condensation of (S)-aspartate-beta-semialdehyde [(S)-ASA] and pyruvate to dihydrodipicolinate (DHDP). However, it was shown in E.coli that the product of the enzymatic reaction is not dihydrodipicolinate but in fact (4S)-4-hydroxy-2,3,4,5-tetrahydro-(2S)-dipicolinic acid (HTPA), and that the consecutive dehydration reaction leading to DHDP is not spontaneous but catalyzed by DapB.</text>
</comment>
<comment type="function">
    <text evidence="1 12">Catalyzes the condensation of (S)-aspartate-beta-semialdehyde [(S)-ASA] and pyruvate to 4-hydroxy-tetrahydrodipicolinate (HTPA).</text>
</comment>
<keyword evidence="10 12" id="KW-0704">Schiff base</keyword>
<dbReference type="Pfam" id="PF00701">
    <property type="entry name" value="DHDPS"/>
    <property type="match status" value="1"/>
</dbReference>
<keyword evidence="9 12" id="KW-0456">Lyase</keyword>
<dbReference type="NCBIfam" id="TIGR00674">
    <property type="entry name" value="dapA"/>
    <property type="match status" value="1"/>
</dbReference>
<dbReference type="PIRSF" id="PIRSF001365">
    <property type="entry name" value="DHDPS"/>
    <property type="match status" value="1"/>
</dbReference>
<evidence type="ECO:0000256" key="13">
    <source>
        <dbReference type="PIRNR" id="PIRNR001365"/>
    </source>
</evidence>
<accession>A0ABR9ZP16</accession>
<organism evidence="14 15">
    <name type="scientific">Fusibacter ferrireducens</name>
    <dbReference type="NCBI Taxonomy" id="2785058"/>
    <lineage>
        <taxon>Bacteria</taxon>
        <taxon>Bacillati</taxon>
        <taxon>Bacillota</taxon>
        <taxon>Clostridia</taxon>
        <taxon>Eubacteriales</taxon>
        <taxon>Eubacteriales Family XII. Incertae Sedis</taxon>
        <taxon>Fusibacter</taxon>
    </lineage>
</organism>
<dbReference type="PANTHER" id="PTHR12128:SF66">
    <property type="entry name" value="4-HYDROXY-2-OXOGLUTARATE ALDOLASE, MITOCHONDRIAL"/>
    <property type="match status" value="1"/>
</dbReference>
<evidence type="ECO:0000256" key="8">
    <source>
        <dbReference type="ARBA" id="ARBA00023154"/>
    </source>
</evidence>
<evidence type="ECO:0000256" key="3">
    <source>
        <dbReference type="ARBA" id="ARBA00007592"/>
    </source>
</evidence>
<reference evidence="14 15" key="1">
    <citation type="submission" date="2020-11" db="EMBL/GenBank/DDBJ databases">
        <title>Fusibacter basophilias sp. nov.</title>
        <authorList>
            <person name="Qiu D."/>
        </authorList>
    </citation>
    <scope>NUCLEOTIDE SEQUENCE [LARGE SCALE GENOMIC DNA]</scope>
    <source>
        <strain evidence="14 15">Q10-2</strain>
    </source>
</reference>
<dbReference type="PANTHER" id="PTHR12128">
    <property type="entry name" value="DIHYDRODIPICOLINATE SYNTHASE"/>
    <property type="match status" value="1"/>
</dbReference>
<keyword evidence="5 12" id="KW-0963">Cytoplasm</keyword>
<feature type="site" description="Part of a proton relay during catalysis" evidence="12">
    <location>
        <position position="109"/>
    </location>
</feature>
<comment type="subcellular location">
    <subcellularLocation>
        <location evidence="12">Cytoplasm</location>
    </subcellularLocation>
</comment>
<dbReference type="HAMAP" id="MF_00418">
    <property type="entry name" value="DapA"/>
    <property type="match status" value="1"/>
</dbReference>
<dbReference type="PROSITE" id="PS00665">
    <property type="entry name" value="DHDPS_1"/>
    <property type="match status" value="1"/>
</dbReference>
<proteinExistence type="inferred from homology"/>
<dbReference type="EMBL" id="JADKNH010000002">
    <property type="protein sequence ID" value="MBF4692212.1"/>
    <property type="molecule type" value="Genomic_DNA"/>
</dbReference>
<feature type="site" description="Part of a proton relay during catalysis" evidence="12">
    <location>
        <position position="46"/>
    </location>
</feature>
<dbReference type="GO" id="GO:0008840">
    <property type="term" value="F:4-hydroxy-tetrahydrodipicolinate synthase activity"/>
    <property type="evidence" value="ECO:0007669"/>
    <property type="project" value="UniProtKB-EC"/>
</dbReference>
<keyword evidence="6 12" id="KW-0028">Amino-acid biosynthesis</keyword>
<keyword evidence="7 12" id="KW-0220">Diaminopimelate biosynthesis</keyword>
<evidence type="ECO:0000256" key="2">
    <source>
        <dbReference type="ARBA" id="ARBA00005120"/>
    </source>
</evidence>
<feature type="binding site" evidence="12">
    <location>
        <position position="205"/>
    </location>
    <ligand>
        <name>pyruvate</name>
        <dbReference type="ChEBI" id="CHEBI:15361"/>
    </ligand>
</feature>
<dbReference type="InterPro" id="IPR020625">
    <property type="entry name" value="Schiff_base-form_aldolases_AS"/>
</dbReference>